<dbReference type="Proteomes" id="UP000245942">
    <property type="component" value="Unassembled WGS sequence"/>
</dbReference>
<evidence type="ECO:0000313" key="8">
    <source>
        <dbReference type="EMBL" id="PWN20193.1"/>
    </source>
</evidence>
<feature type="compositionally biased region" description="Polar residues" evidence="5">
    <location>
        <begin position="470"/>
        <end position="480"/>
    </location>
</feature>
<reference evidence="8 9" key="1">
    <citation type="journal article" date="2018" name="Mol. Biol. Evol.">
        <title>Broad Genomic Sampling Reveals a Smut Pathogenic Ancestry of the Fungal Clade Ustilaginomycotina.</title>
        <authorList>
            <person name="Kijpornyongpan T."/>
            <person name="Mondo S.J."/>
            <person name="Barry K."/>
            <person name="Sandor L."/>
            <person name="Lee J."/>
            <person name="Lipzen A."/>
            <person name="Pangilinan J."/>
            <person name="LaButti K."/>
            <person name="Hainaut M."/>
            <person name="Henrissat B."/>
            <person name="Grigoriev I.V."/>
            <person name="Spatafora J.W."/>
            <person name="Aime M.C."/>
        </authorList>
    </citation>
    <scope>NUCLEOTIDE SEQUENCE [LARGE SCALE GENOMIC DNA]</scope>
    <source>
        <strain evidence="8 9">MCA 4718</strain>
    </source>
</reference>
<accession>A0A316U761</accession>
<evidence type="ECO:0000256" key="6">
    <source>
        <dbReference type="SAM" id="SignalP"/>
    </source>
</evidence>
<dbReference type="GeneID" id="37011424"/>
<dbReference type="InterPro" id="IPR017853">
    <property type="entry name" value="GH"/>
</dbReference>
<dbReference type="OrthoDB" id="2160638at2759"/>
<keyword evidence="4" id="KW-0326">Glycosidase</keyword>
<name>A0A316U761_9BASI</name>
<keyword evidence="2 6" id="KW-0732">Signal</keyword>
<dbReference type="PANTHER" id="PTHR11069:SF23">
    <property type="entry name" value="LYSOSOMAL ACID GLUCOSYLCERAMIDASE"/>
    <property type="match status" value="1"/>
</dbReference>
<dbReference type="Pfam" id="PF02055">
    <property type="entry name" value="Glyco_hydro_30"/>
    <property type="match status" value="1"/>
</dbReference>
<dbReference type="GO" id="GO:0004348">
    <property type="term" value="F:glucosylceramidase activity"/>
    <property type="evidence" value="ECO:0007669"/>
    <property type="project" value="InterPro"/>
</dbReference>
<dbReference type="STRING" id="1684307.A0A316U761"/>
<dbReference type="Gene3D" id="3.20.20.80">
    <property type="entry name" value="Glycosidases"/>
    <property type="match status" value="1"/>
</dbReference>
<proteinExistence type="inferred from homology"/>
<protein>
    <submittedName>
        <fullName evidence="8">Glycoside hydrolase</fullName>
    </submittedName>
</protein>
<dbReference type="GO" id="GO:0016020">
    <property type="term" value="C:membrane"/>
    <property type="evidence" value="ECO:0007669"/>
    <property type="project" value="GOC"/>
</dbReference>
<feature type="signal peptide" evidence="6">
    <location>
        <begin position="1"/>
        <end position="26"/>
    </location>
</feature>
<feature type="compositionally biased region" description="Basic and acidic residues" evidence="5">
    <location>
        <begin position="502"/>
        <end position="511"/>
    </location>
</feature>
<gene>
    <name evidence="8" type="ORF">BCV69DRAFT_202301</name>
</gene>
<feature type="region of interest" description="Disordered" evidence="5">
    <location>
        <begin position="435"/>
        <end position="484"/>
    </location>
</feature>
<dbReference type="GO" id="GO:0006680">
    <property type="term" value="P:glucosylceramide catabolic process"/>
    <property type="evidence" value="ECO:0007669"/>
    <property type="project" value="TreeGrafter"/>
</dbReference>
<comment type="similarity">
    <text evidence="1 4">Belongs to the glycosyl hydrolase 30 family.</text>
</comment>
<feature type="compositionally biased region" description="Polar residues" evidence="5">
    <location>
        <begin position="440"/>
        <end position="450"/>
    </location>
</feature>
<evidence type="ECO:0000256" key="2">
    <source>
        <dbReference type="ARBA" id="ARBA00022729"/>
    </source>
</evidence>
<sequence>MASSFKGLRGLLALAVALASTHYTLAQSSNSVVIDTIYSTIYSHKTPGGIDPGLLVKTSPKIAFVPGNAVTESVNSTDGGTTPTVVGVNIASNRNLQTMTGGGCGVTDSAAIALQDLKARDAEIYDEIMDLLFSQDDAVIEKGGVALSNIRSPLGASDFAGVLYSYSDTTDCSPDTDLKLFDIDKAVKMWATHKDALARNPNIDHFFAPWSPPAWMKKPKDGERCSMIGGSLKPEYYGVFAQYLTKSMVAIKEKLGKTPYALSIQNEPQYLPPNYPGNKLTPAQAAEIGDLTRAALDKAGLDSVGLTAFDHNWDGYQWPIDLLDNSTSYNSISWHCYGGQPSSQLLVSNAYPDLPVFMTECTVITQYNSELWKNLRTQAIRMLIGTIQYGSSKSIFWNCALVTDDDGFTTPTLPNVCTNCNAPIVIYNSGAGPAPANGGQQLSHTSTPSTKRAIPENPHQRDGTVARPFSSVSRRQNNNDGKPYYKLTSDYVTLMHFDRATRPRSGSEKNAIRTGVTTSEQKNNNEDGERVRVSAFKTPLAGNKHRYSLIVLQKNDHELTGKYENVTLQIGFENMVANVTLPCGLHTLTWVA</sequence>
<dbReference type="SUPFAM" id="SSF51445">
    <property type="entry name" value="(Trans)glycosidases"/>
    <property type="match status" value="1"/>
</dbReference>
<evidence type="ECO:0000259" key="7">
    <source>
        <dbReference type="Pfam" id="PF02055"/>
    </source>
</evidence>
<evidence type="ECO:0000256" key="1">
    <source>
        <dbReference type="ARBA" id="ARBA00005382"/>
    </source>
</evidence>
<evidence type="ECO:0000256" key="3">
    <source>
        <dbReference type="ARBA" id="ARBA00022801"/>
    </source>
</evidence>
<feature type="region of interest" description="Disordered" evidence="5">
    <location>
        <begin position="502"/>
        <end position="527"/>
    </location>
</feature>
<keyword evidence="3 4" id="KW-0378">Hydrolase</keyword>
<feature type="domain" description="Glycosyl hydrolase family 30 TIM-barrel" evidence="7">
    <location>
        <begin position="101"/>
        <end position="269"/>
    </location>
</feature>
<dbReference type="InterPro" id="IPR001139">
    <property type="entry name" value="Glyco_hydro_30"/>
</dbReference>
<dbReference type="RefSeq" id="XP_025347353.1">
    <property type="nucleotide sequence ID" value="XM_025489690.1"/>
</dbReference>
<dbReference type="EMBL" id="KZ819328">
    <property type="protein sequence ID" value="PWN20193.1"/>
    <property type="molecule type" value="Genomic_DNA"/>
</dbReference>
<dbReference type="AlphaFoldDB" id="A0A316U761"/>
<keyword evidence="9" id="KW-1185">Reference proteome</keyword>
<evidence type="ECO:0000256" key="4">
    <source>
        <dbReference type="RuleBase" id="RU361188"/>
    </source>
</evidence>
<evidence type="ECO:0000313" key="9">
    <source>
        <dbReference type="Proteomes" id="UP000245942"/>
    </source>
</evidence>
<feature type="chain" id="PRO_5016233619" evidence="6">
    <location>
        <begin position="27"/>
        <end position="592"/>
    </location>
</feature>
<dbReference type="InterPro" id="IPR033453">
    <property type="entry name" value="Glyco_hydro_30_TIM-barrel"/>
</dbReference>
<organism evidence="8 9">
    <name type="scientific">Pseudomicrostroma glucosiphilum</name>
    <dbReference type="NCBI Taxonomy" id="1684307"/>
    <lineage>
        <taxon>Eukaryota</taxon>
        <taxon>Fungi</taxon>
        <taxon>Dikarya</taxon>
        <taxon>Basidiomycota</taxon>
        <taxon>Ustilaginomycotina</taxon>
        <taxon>Exobasidiomycetes</taxon>
        <taxon>Microstromatales</taxon>
        <taxon>Microstromatales incertae sedis</taxon>
        <taxon>Pseudomicrostroma</taxon>
    </lineage>
</organism>
<evidence type="ECO:0000256" key="5">
    <source>
        <dbReference type="SAM" id="MobiDB-lite"/>
    </source>
</evidence>
<dbReference type="PANTHER" id="PTHR11069">
    <property type="entry name" value="GLUCOSYLCERAMIDASE"/>
    <property type="match status" value="1"/>
</dbReference>